<name>A0A9P3HE75_9FUNG</name>
<proteinExistence type="predicted"/>
<organism evidence="2 3">
    <name type="scientific">Entomortierella parvispora</name>
    <dbReference type="NCBI Taxonomy" id="205924"/>
    <lineage>
        <taxon>Eukaryota</taxon>
        <taxon>Fungi</taxon>
        <taxon>Fungi incertae sedis</taxon>
        <taxon>Mucoromycota</taxon>
        <taxon>Mortierellomycotina</taxon>
        <taxon>Mortierellomycetes</taxon>
        <taxon>Mortierellales</taxon>
        <taxon>Mortierellaceae</taxon>
        <taxon>Entomortierella</taxon>
    </lineage>
</organism>
<feature type="region of interest" description="Disordered" evidence="1">
    <location>
        <begin position="28"/>
        <end position="82"/>
    </location>
</feature>
<feature type="compositionally biased region" description="Basic residues" evidence="1">
    <location>
        <begin position="32"/>
        <end position="54"/>
    </location>
</feature>
<dbReference type="GO" id="GO:1904262">
    <property type="term" value="P:negative regulation of TORC1 signaling"/>
    <property type="evidence" value="ECO:0007669"/>
    <property type="project" value="TreeGrafter"/>
</dbReference>
<feature type="compositionally biased region" description="Polar residues" evidence="1">
    <location>
        <begin position="149"/>
        <end position="169"/>
    </location>
</feature>
<keyword evidence="3" id="KW-1185">Reference proteome</keyword>
<feature type="region of interest" description="Disordered" evidence="1">
    <location>
        <begin position="149"/>
        <end position="203"/>
    </location>
</feature>
<feature type="compositionally biased region" description="Basic and acidic residues" evidence="1">
    <location>
        <begin position="862"/>
        <end position="879"/>
    </location>
</feature>
<dbReference type="GO" id="GO:0034198">
    <property type="term" value="P:cellular response to amino acid starvation"/>
    <property type="evidence" value="ECO:0007669"/>
    <property type="project" value="TreeGrafter"/>
</dbReference>
<comment type="caution">
    <text evidence="2">The sequence shown here is derived from an EMBL/GenBank/DDBJ whole genome shotgun (WGS) entry which is preliminary data.</text>
</comment>
<dbReference type="GO" id="GO:0007015">
    <property type="term" value="P:actin filament organization"/>
    <property type="evidence" value="ECO:0007669"/>
    <property type="project" value="InterPro"/>
</dbReference>
<evidence type="ECO:0000313" key="2">
    <source>
        <dbReference type="EMBL" id="GJJ74718.1"/>
    </source>
</evidence>
<dbReference type="AlphaFoldDB" id="A0A9P3HE75"/>
<feature type="compositionally biased region" description="Basic and acidic residues" evidence="1">
    <location>
        <begin position="919"/>
        <end position="935"/>
    </location>
</feature>
<sequence length="957" mass="105533">MDHHSHYRDQDHRPPVLFQSDDLDQDHDIAHPLHRSHSSSRPSHHPSARHHSHSSTHDRLRHDGSAAYPSEDERPVHVHSQECHDSCPVQDIYTETSFSRFSGGARTNLYGLVVVKELGTPSTYPSPDPVPTENLFAIDSLVDASTLVEASSSTAEKNPSRTQNLSTAPVLQAEENSENKVDQDNGAADKSIPAVAGSAPESTLELKSGNVTSTKSSIFTPSGSSTWAHLPGRYVLVAAGSSIKCIMGLQESFEFTVHDLDKRGGGTGSANQEIVSIDAFERIDERGCQLILLVSIAKAVDPAQFELRCYGAKTFGNSIKELLLKLPISKDVQTIPLSWAPTKIIHAPLEDDPFEMAILVGGSDSCVHFFVQDSDNGIYEEQPIETHFSVLASFSYCEYCVLSLEIKDYPHCRVVAAGTQNGTLNIGIIPRDPTTFQLDRSKAKSHTIVLFAPITTLTVFTSRVQADHKSYSQGDQSEAQAKVVEQKEEAGIHLLVTCAIEQAWIYSNINKYGLANRSDLSECSYHDSIMTAHVMDADWDGQNEIMIGTYGRQLMVFKELPQSQVQANSGAIHNGAYSRPTSITAAGTKISISPASFPPHPQPISYNHSTTASMSMPAPPPPPALQWGMTWNRRFASPVYGISSVDLNDDGLEELVITTSNGCSIFLPDPLTAKRRLGQAVDRMRAIDDMKATLARLRQENAELLKEKEEKEAREAQEIQAAKEAKEAREAALQKAEKEEEEREEKRWAAALEAEKKAREEEEKERARKEDEFRIEREALAKDQHKKEKLAGEQDEQERAGEQQAAESVDEYNNENQEPDRTTSNASNVAASSEDPDLTIADTGAEMKTESEGENAPQDPDQGDRGETDQEQSDKKVLETAESMNANPAVEENEGNGKGEDADKGQLKEEGTEEPDLEGLSKLRRSNESEFDKSPELSPMVETRLEQDKEEKDPTLP</sequence>
<accession>A0A9P3HE75</accession>
<evidence type="ECO:0000313" key="3">
    <source>
        <dbReference type="Proteomes" id="UP000827284"/>
    </source>
</evidence>
<evidence type="ECO:0000256" key="1">
    <source>
        <dbReference type="SAM" id="MobiDB-lite"/>
    </source>
</evidence>
<dbReference type="PANTHER" id="PTHR15435:SF2">
    <property type="entry name" value="KICSTOR COMPLEX PROTEIN KAPTIN"/>
    <property type="match status" value="1"/>
</dbReference>
<dbReference type="PANTHER" id="PTHR15435">
    <property type="entry name" value="KICSTOR COMPLEX PROTEIN KAPTIN"/>
    <property type="match status" value="1"/>
</dbReference>
<feature type="compositionally biased region" description="Basic and acidic residues" evidence="1">
    <location>
        <begin position="895"/>
        <end position="910"/>
    </location>
</feature>
<dbReference type="EMBL" id="BQFW01000009">
    <property type="protein sequence ID" value="GJJ74718.1"/>
    <property type="molecule type" value="Genomic_DNA"/>
</dbReference>
<feature type="compositionally biased region" description="Basic and acidic residues" evidence="1">
    <location>
        <begin position="71"/>
        <end position="82"/>
    </location>
</feature>
<gene>
    <name evidence="2" type="ORF">EMPS_07076</name>
</gene>
<feature type="compositionally biased region" description="Low complexity" evidence="1">
    <location>
        <begin position="824"/>
        <end position="833"/>
    </location>
</feature>
<protein>
    <submittedName>
        <fullName evidence="2">KICSTOR complex protein kaptin</fullName>
    </submittedName>
</protein>
<dbReference type="GO" id="GO:0015629">
    <property type="term" value="C:actin cytoskeleton"/>
    <property type="evidence" value="ECO:0007669"/>
    <property type="project" value="InterPro"/>
</dbReference>
<dbReference type="Proteomes" id="UP000827284">
    <property type="component" value="Unassembled WGS sequence"/>
</dbReference>
<feature type="compositionally biased region" description="Basic and acidic residues" evidence="1">
    <location>
        <begin position="943"/>
        <end position="957"/>
    </location>
</feature>
<feature type="compositionally biased region" description="Basic and acidic residues" evidence="1">
    <location>
        <begin position="706"/>
        <end position="801"/>
    </location>
</feature>
<feature type="region of interest" description="Disordered" evidence="1">
    <location>
        <begin position="1"/>
        <end position="20"/>
    </location>
</feature>
<feature type="region of interest" description="Disordered" evidence="1">
    <location>
        <begin position="706"/>
        <end position="957"/>
    </location>
</feature>
<feature type="compositionally biased region" description="Basic and acidic residues" evidence="1">
    <location>
        <begin position="55"/>
        <end position="64"/>
    </location>
</feature>
<reference evidence="2" key="2">
    <citation type="journal article" date="2022" name="Microbiol. Resour. Announc.">
        <title>Whole-Genome Sequence of Entomortierella parvispora E1425, a Mucoromycotan Fungus Associated with Burkholderiaceae-Related Endosymbiotic Bacteria.</title>
        <authorList>
            <person name="Herlambang A."/>
            <person name="Guo Y."/>
            <person name="Takashima Y."/>
            <person name="Narisawa K."/>
            <person name="Ohta H."/>
            <person name="Nishizawa T."/>
        </authorList>
    </citation>
    <scope>NUCLEOTIDE SEQUENCE</scope>
    <source>
        <strain evidence="2">E1425</strain>
    </source>
</reference>
<dbReference type="GO" id="GO:0051015">
    <property type="term" value="F:actin filament binding"/>
    <property type="evidence" value="ECO:0007669"/>
    <property type="project" value="TreeGrafter"/>
</dbReference>
<reference evidence="2" key="1">
    <citation type="submission" date="2021-11" db="EMBL/GenBank/DDBJ databases">
        <authorList>
            <person name="Herlambang A."/>
            <person name="Guo Y."/>
            <person name="Takashima Y."/>
            <person name="Nishizawa T."/>
        </authorList>
    </citation>
    <scope>NUCLEOTIDE SEQUENCE</scope>
    <source>
        <strain evidence="2">E1425</strain>
    </source>
</reference>
<feature type="compositionally biased region" description="Basic and acidic residues" evidence="1">
    <location>
        <begin position="1"/>
        <end position="14"/>
    </location>
</feature>
<dbReference type="OrthoDB" id="10267127at2759"/>
<dbReference type="InterPro" id="IPR029982">
    <property type="entry name" value="Kptn"/>
</dbReference>